<feature type="transmembrane region" description="Helical" evidence="6">
    <location>
        <begin position="25"/>
        <end position="46"/>
    </location>
</feature>
<dbReference type="PANTHER" id="PTHR34187:SF2">
    <property type="entry name" value="DUF202 DOMAIN-CONTAINING PROTEIN"/>
    <property type="match status" value="1"/>
</dbReference>
<dbReference type="EMBL" id="WBMR01000292">
    <property type="protein sequence ID" value="KAB2361761.1"/>
    <property type="molecule type" value="Genomic_DNA"/>
</dbReference>
<dbReference type="InterPro" id="IPR003807">
    <property type="entry name" value="DUF202"/>
</dbReference>
<keyword evidence="2" id="KW-1003">Cell membrane</keyword>
<evidence type="ECO:0000256" key="6">
    <source>
        <dbReference type="SAM" id="Phobius"/>
    </source>
</evidence>
<protein>
    <submittedName>
        <fullName evidence="8">DUF202 domain-containing protein</fullName>
    </submittedName>
</protein>
<evidence type="ECO:0000256" key="2">
    <source>
        <dbReference type="ARBA" id="ARBA00022475"/>
    </source>
</evidence>
<dbReference type="Pfam" id="PF02656">
    <property type="entry name" value="DUF202"/>
    <property type="match status" value="1"/>
</dbReference>
<name>A0A6L3VFG7_9ACTN</name>
<comment type="subcellular location">
    <subcellularLocation>
        <location evidence="1">Cell membrane</location>
        <topology evidence="1">Multi-pass membrane protein</topology>
    </subcellularLocation>
</comment>
<dbReference type="AlphaFoldDB" id="A0A6L3VFG7"/>
<evidence type="ECO:0000256" key="3">
    <source>
        <dbReference type="ARBA" id="ARBA00022692"/>
    </source>
</evidence>
<organism evidence="8 9">
    <name type="scientific">Actinomadura montaniterrae</name>
    <dbReference type="NCBI Taxonomy" id="1803903"/>
    <lineage>
        <taxon>Bacteria</taxon>
        <taxon>Bacillati</taxon>
        <taxon>Actinomycetota</taxon>
        <taxon>Actinomycetes</taxon>
        <taxon>Streptosporangiales</taxon>
        <taxon>Thermomonosporaceae</taxon>
        <taxon>Actinomadura</taxon>
    </lineage>
</organism>
<keyword evidence="3 6" id="KW-0812">Transmembrane</keyword>
<dbReference type="Proteomes" id="UP000483004">
    <property type="component" value="Unassembled WGS sequence"/>
</dbReference>
<keyword evidence="4 6" id="KW-1133">Transmembrane helix</keyword>
<evidence type="ECO:0000313" key="8">
    <source>
        <dbReference type="EMBL" id="KAB2361761.1"/>
    </source>
</evidence>
<gene>
    <name evidence="8" type="ORF">F9B16_45815</name>
</gene>
<evidence type="ECO:0000256" key="5">
    <source>
        <dbReference type="ARBA" id="ARBA00023136"/>
    </source>
</evidence>
<sequence>MQEPAAQDGGDPDLARDHLANERTFLAWMRTAAGVMVLGLAVAKVIEDGGARTVAAGIVLIATGVAGMGYAAVRYRAAAAAIDGRRPSPAARTSGPLAAGGVLIVAIAAALVLLLW</sequence>
<feature type="transmembrane region" description="Helical" evidence="6">
    <location>
        <begin position="52"/>
        <end position="73"/>
    </location>
</feature>
<dbReference type="PANTHER" id="PTHR34187">
    <property type="entry name" value="FGR18P"/>
    <property type="match status" value="1"/>
</dbReference>
<evidence type="ECO:0000256" key="1">
    <source>
        <dbReference type="ARBA" id="ARBA00004651"/>
    </source>
</evidence>
<evidence type="ECO:0000313" key="9">
    <source>
        <dbReference type="Proteomes" id="UP000483004"/>
    </source>
</evidence>
<dbReference type="InterPro" id="IPR052053">
    <property type="entry name" value="IM_YidH-like"/>
</dbReference>
<evidence type="ECO:0000259" key="7">
    <source>
        <dbReference type="Pfam" id="PF02656"/>
    </source>
</evidence>
<dbReference type="OrthoDB" id="582337at2"/>
<keyword evidence="9" id="KW-1185">Reference proteome</keyword>
<comment type="caution">
    <text evidence="8">The sequence shown here is derived from an EMBL/GenBank/DDBJ whole genome shotgun (WGS) entry which is preliminary data.</text>
</comment>
<feature type="domain" description="DUF202" evidence="7">
    <location>
        <begin position="16"/>
        <end position="79"/>
    </location>
</feature>
<keyword evidence="5 6" id="KW-0472">Membrane</keyword>
<proteinExistence type="predicted"/>
<accession>A0A6L3VFG7</accession>
<dbReference type="RefSeq" id="WP_151546556.1">
    <property type="nucleotide sequence ID" value="NZ_WBMR01000292.1"/>
</dbReference>
<evidence type="ECO:0000256" key="4">
    <source>
        <dbReference type="ARBA" id="ARBA00022989"/>
    </source>
</evidence>
<feature type="transmembrane region" description="Helical" evidence="6">
    <location>
        <begin position="94"/>
        <end position="115"/>
    </location>
</feature>
<reference evidence="8 9" key="1">
    <citation type="submission" date="2019-09" db="EMBL/GenBank/DDBJ databases">
        <title>Actinomadura physcomitrii sp. nov., a novel actinomycete isolated from moss [Physcomitrium sphaericum (Ludw) Fuernr].</title>
        <authorList>
            <person name="Liu C."/>
            <person name="Zhuang X."/>
        </authorList>
    </citation>
    <scope>NUCLEOTIDE SEQUENCE [LARGE SCALE GENOMIC DNA]</scope>
    <source>
        <strain evidence="8 9">CYP1-1B</strain>
    </source>
</reference>
<dbReference type="GO" id="GO:0005886">
    <property type="term" value="C:plasma membrane"/>
    <property type="evidence" value="ECO:0007669"/>
    <property type="project" value="UniProtKB-SubCell"/>
</dbReference>